<dbReference type="AlphaFoldDB" id="A0A9J6P7Q0"/>
<keyword evidence="1" id="KW-0472">Membrane</keyword>
<sequence length="88" mass="10338">MEIMAPGIMSVVFALFVPLGIYILCNLEFIAEYWYKKSLKHQEKYPSLFFYVKPTSVKWNKFIFRLIGITLIFMGAIVILFAVLYFLV</sequence>
<comment type="caution">
    <text evidence="2">The sequence shown here is derived from an EMBL/GenBank/DDBJ whole genome shotgun (WGS) entry which is preliminary data.</text>
</comment>
<gene>
    <name evidence="2" type="ORF">KDK92_17595</name>
</gene>
<evidence type="ECO:0000256" key="1">
    <source>
        <dbReference type="SAM" id="Phobius"/>
    </source>
</evidence>
<proteinExistence type="predicted"/>
<dbReference type="RefSeq" id="WP_250860677.1">
    <property type="nucleotide sequence ID" value="NZ_JAGSOJ010000004.1"/>
</dbReference>
<evidence type="ECO:0000313" key="3">
    <source>
        <dbReference type="Proteomes" id="UP001056429"/>
    </source>
</evidence>
<feature type="transmembrane region" description="Helical" evidence="1">
    <location>
        <begin position="12"/>
        <end position="35"/>
    </location>
</feature>
<keyword evidence="1" id="KW-0812">Transmembrane</keyword>
<reference evidence="2" key="1">
    <citation type="journal article" date="2021" name="mSystems">
        <title>Bacteria and Archaea Synergistically Convert Glycine Betaine to Biogenic Methane in the Formosa Cold Seep of the South China Sea.</title>
        <authorList>
            <person name="Li L."/>
            <person name="Zhang W."/>
            <person name="Zhang S."/>
            <person name="Song L."/>
            <person name="Sun Q."/>
            <person name="Zhang H."/>
            <person name="Xiang H."/>
            <person name="Dong X."/>
        </authorList>
    </citation>
    <scope>NUCLEOTIDE SEQUENCE</scope>
    <source>
        <strain evidence="2">ZWT</strain>
    </source>
</reference>
<keyword evidence="1" id="KW-1133">Transmembrane helix</keyword>
<protein>
    <submittedName>
        <fullName evidence="2">Uncharacterized protein</fullName>
    </submittedName>
</protein>
<organism evidence="2 3">
    <name type="scientific">Oceanirhabdus seepicola</name>
    <dbReference type="NCBI Taxonomy" id="2828781"/>
    <lineage>
        <taxon>Bacteria</taxon>
        <taxon>Bacillati</taxon>
        <taxon>Bacillota</taxon>
        <taxon>Clostridia</taxon>
        <taxon>Eubacteriales</taxon>
        <taxon>Clostridiaceae</taxon>
        <taxon>Oceanirhabdus</taxon>
    </lineage>
</organism>
<keyword evidence="3" id="KW-1185">Reference proteome</keyword>
<name>A0A9J6P7Q0_9CLOT</name>
<dbReference type="Proteomes" id="UP001056429">
    <property type="component" value="Unassembled WGS sequence"/>
</dbReference>
<accession>A0A9J6P7Q0</accession>
<dbReference type="EMBL" id="JAGSOJ010000004">
    <property type="protein sequence ID" value="MCM1991552.1"/>
    <property type="molecule type" value="Genomic_DNA"/>
</dbReference>
<feature type="transmembrane region" description="Helical" evidence="1">
    <location>
        <begin position="62"/>
        <end position="87"/>
    </location>
</feature>
<reference evidence="2" key="2">
    <citation type="submission" date="2021-04" db="EMBL/GenBank/DDBJ databases">
        <authorList>
            <person name="Dong X."/>
        </authorList>
    </citation>
    <scope>NUCLEOTIDE SEQUENCE</scope>
    <source>
        <strain evidence="2">ZWT</strain>
    </source>
</reference>
<evidence type="ECO:0000313" key="2">
    <source>
        <dbReference type="EMBL" id="MCM1991552.1"/>
    </source>
</evidence>